<feature type="region of interest" description="Disordered" evidence="1">
    <location>
        <begin position="46"/>
        <end position="89"/>
    </location>
</feature>
<feature type="compositionally biased region" description="Low complexity" evidence="1">
    <location>
        <begin position="46"/>
        <end position="55"/>
    </location>
</feature>
<dbReference type="AlphaFoldDB" id="A0A1H1GUY9"/>
<keyword evidence="2" id="KW-1133">Transmembrane helix</keyword>
<dbReference type="InterPro" id="IPR031304">
    <property type="entry name" value="SLT_2"/>
</dbReference>
<gene>
    <name evidence="5" type="ORF">SAMN04489718_3899</name>
</gene>
<dbReference type="EMBL" id="FNKO01000002">
    <property type="protein sequence ID" value="SDR16990.1"/>
    <property type="molecule type" value="Genomic_DNA"/>
</dbReference>
<keyword evidence="3" id="KW-0732">Signal</keyword>
<dbReference type="PANTHER" id="PTHR30163">
    <property type="entry name" value="MEMBRANE-BOUND LYTIC MUREIN TRANSGLYCOSYLASE B"/>
    <property type="match status" value="1"/>
</dbReference>
<organism evidence="5 6">
    <name type="scientific">Actinopolyspora saharensis</name>
    <dbReference type="NCBI Taxonomy" id="995062"/>
    <lineage>
        <taxon>Bacteria</taxon>
        <taxon>Bacillati</taxon>
        <taxon>Actinomycetota</taxon>
        <taxon>Actinomycetes</taxon>
        <taxon>Actinopolysporales</taxon>
        <taxon>Actinopolysporaceae</taxon>
        <taxon>Actinopolyspora</taxon>
    </lineage>
</organism>
<keyword evidence="2" id="KW-0472">Membrane</keyword>
<evidence type="ECO:0000313" key="5">
    <source>
        <dbReference type="EMBL" id="SDR16990.1"/>
    </source>
</evidence>
<dbReference type="InterPro" id="IPR023346">
    <property type="entry name" value="Lysozyme-like_dom_sf"/>
</dbReference>
<dbReference type="RefSeq" id="WP_092526498.1">
    <property type="nucleotide sequence ID" value="NZ_FNKO01000002.1"/>
</dbReference>
<evidence type="ECO:0000256" key="3">
    <source>
        <dbReference type="SAM" id="SignalP"/>
    </source>
</evidence>
<dbReference type="PANTHER" id="PTHR30163:SF8">
    <property type="entry name" value="LYTIC MUREIN TRANSGLYCOSYLASE"/>
    <property type="match status" value="1"/>
</dbReference>
<feature type="signal peptide" evidence="3">
    <location>
        <begin position="1"/>
        <end position="24"/>
    </location>
</feature>
<evidence type="ECO:0000256" key="2">
    <source>
        <dbReference type="SAM" id="Phobius"/>
    </source>
</evidence>
<dbReference type="OrthoDB" id="9796191at2"/>
<dbReference type="GO" id="GO:0009253">
    <property type="term" value="P:peptidoglycan catabolic process"/>
    <property type="evidence" value="ECO:0007669"/>
    <property type="project" value="TreeGrafter"/>
</dbReference>
<protein>
    <submittedName>
        <fullName evidence="5">Membrane-bound lytic murein transglycosylase B</fullName>
    </submittedName>
</protein>
<feature type="domain" description="Transglycosylase SLT" evidence="4">
    <location>
        <begin position="192"/>
        <end position="245"/>
    </location>
</feature>
<dbReference type="Gene3D" id="1.10.530.10">
    <property type="match status" value="1"/>
</dbReference>
<dbReference type="Proteomes" id="UP000199301">
    <property type="component" value="Unassembled WGS sequence"/>
</dbReference>
<dbReference type="GO" id="GO:0008933">
    <property type="term" value="F:peptidoglycan lytic transglycosylase activity"/>
    <property type="evidence" value="ECO:0007669"/>
    <property type="project" value="TreeGrafter"/>
</dbReference>
<evidence type="ECO:0000313" key="6">
    <source>
        <dbReference type="Proteomes" id="UP000199301"/>
    </source>
</evidence>
<dbReference type="STRING" id="995062.SAMN04489718_3899"/>
<keyword evidence="2" id="KW-0812">Transmembrane</keyword>
<proteinExistence type="predicted"/>
<dbReference type="InterPro" id="IPR043426">
    <property type="entry name" value="MltB-like"/>
</dbReference>
<evidence type="ECO:0000259" key="4">
    <source>
        <dbReference type="Pfam" id="PF13406"/>
    </source>
</evidence>
<name>A0A1H1GUY9_9ACTN</name>
<sequence>MANQGPLSARLRALLAVLSRIALAASVLVAAALGVGLVAVLGAPASAPQAGPAPEARVEPAEVEPGSAPPGGGSPEAKPSTEDGADQGAPVRQWADEVAAVADVPARALVSYVRADLAMRDRQPGCRIDWATLAGIGRVESDHGRYGGRRLGADAVPSSPIIGVPLDGGSKVREITDTDGGALDGDPVHDRAVGPMQFIPSTWARWSTDGDGDGTGDPHDLDDAAMAAARYLCAGGRDMRTGQGWWSGVLSYNSSESYAKKVFALAEDYAEAANRRE</sequence>
<feature type="chain" id="PRO_5011702067" evidence="3">
    <location>
        <begin position="25"/>
        <end position="277"/>
    </location>
</feature>
<evidence type="ECO:0000256" key="1">
    <source>
        <dbReference type="SAM" id="MobiDB-lite"/>
    </source>
</evidence>
<reference evidence="6" key="1">
    <citation type="submission" date="2016-10" db="EMBL/GenBank/DDBJ databases">
        <authorList>
            <person name="Varghese N."/>
            <person name="Submissions S."/>
        </authorList>
    </citation>
    <scope>NUCLEOTIDE SEQUENCE [LARGE SCALE GENOMIC DNA]</scope>
    <source>
        <strain evidence="6">DSM 45459</strain>
    </source>
</reference>
<feature type="transmembrane region" description="Helical" evidence="2">
    <location>
        <begin position="21"/>
        <end position="43"/>
    </location>
</feature>
<dbReference type="SUPFAM" id="SSF53955">
    <property type="entry name" value="Lysozyme-like"/>
    <property type="match status" value="1"/>
</dbReference>
<accession>A0A1H1GUY9</accession>
<dbReference type="Pfam" id="PF13406">
    <property type="entry name" value="SLT_2"/>
    <property type="match status" value="1"/>
</dbReference>
<keyword evidence="6" id="KW-1185">Reference proteome</keyword>